<dbReference type="Pfam" id="PF01738">
    <property type="entry name" value="DLH"/>
    <property type="match status" value="1"/>
</dbReference>
<feature type="domain" description="Dienelactone hydrolase" evidence="1">
    <location>
        <begin position="20"/>
        <end position="204"/>
    </location>
</feature>
<proteinExistence type="predicted"/>
<dbReference type="GO" id="GO:0016787">
    <property type="term" value="F:hydrolase activity"/>
    <property type="evidence" value="ECO:0007669"/>
    <property type="project" value="UniProtKB-KW"/>
</dbReference>
<gene>
    <name evidence="2" type="ORF">FW778_00775</name>
</gene>
<organism evidence="2 3">
    <name type="scientific">Ginsengibacter hankyongi</name>
    <dbReference type="NCBI Taxonomy" id="2607284"/>
    <lineage>
        <taxon>Bacteria</taxon>
        <taxon>Pseudomonadati</taxon>
        <taxon>Bacteroidota</taxon>
        <taxon>Chitinophagia</taxon>
        <taxon>Chitinophagales</taxon>
        <taxon>Chitinophagaceae</taxon>
        <taxon>Ginsengibacter</taxon>
    </lineage>
</organism>
<dbReference type="Proteomes" id="UP000326903">
    <property type="component" value="Unassembled WGS sequence"/>
</dbReference>
<sequence>MNYRFNSEVSITSNDNVILQGLLTIPEKAPAIIIFSHGSGSSRFSKRNRLVAEYLNGKNFGTLLFDLLTTEEDKFYDYRFNIELLTKRLASATGWLEKFPSAKDCRIGYFGASTGAASALAAAANLPQIGAVVSRGGRPDLAMDNLLRVEAPVLLIVGSLDTEVLELNKDAYRKLHCEKKLEVVDGATHLFEEPGTMDKVSKLAAAWFQKYLQPVKV</sequence>
<keyword evidence="2" id="KW-0378">Hydrolase</keyword>
<dbReference type="SUPFAM" id="SSF53474">
    <property type="entry name" value="alpha/beta-Hydrolases"/>
    <property type="match status" value="1"/>
</dbReference>
<comment type="caution">
    <text evidence="2">The sequence shown here is derived from an EMBL/GenBank/DDBJ whole genome shotgun (WGS) entry which is preliminary data.</text>
</comment>
<dbReference type="AlphaFoldDB" id="A0A5J5IJD1"/>
<dbReference type="EMBL" id="VYQF01000001">
    <property type="protein sequence ID" value="KAA9040608.1"/>
    <property type="molecule type" value="Genomic_DNA"/>
</dbReference>
<protein>
    <submittedName>
        <fullName evidence="2">Alpha/beta hydrolase</fullName>
    </submittedName>
</protein>
<evidence type="ECO:0000259" key="1">
    <source>
        <dbReference type="Pfam" id="PF01738"/>
    </source>
</evidence>
<dbReference type="InterPro" id="IPR029058">
    <property type="entry name" value="AB_hydrolase_fold"/>
</dbReference>
<evidence type="ECO:0000313" key="3">
    <source>
        <dbReference type="Proteomes" id="UP000326903"/>
    </source>
</evidence>
<keyword evidence="3" id="KW-1185">Reference proteome</keyword>
<dbReference type="RefSeq" id="WP_150412668.1">
    <property type="nucleotide sequence ID" value="NZ_VYQF01000001.1"/>
</dbReference>
<dbReference type="Gene3D" id="3.40.50.1820">
    <property type="entry name" value="alpha/beta hydrolase"/>
    <property type="match status" value="1"/>
</dbReference>
<dbReference type="InterPro" id="IPR050261">
    <property type="entry name" value="FrsA_esterase"/>
</dbReference>
<dbReference type="PANTHER" id="PTHR22946">
    <property type="entry name" value="DIENELACTONE HYDROLASE DOMAIN-CONTAINING PROTEIN-RELATED"/>
    <property type="match status" value="1"/>
</dbReference>
<accession>A0A5J5IJD1</accession>
<reference evidence="2 3" key="1">
    <citation type="submission" date="2019-09" db="EMBL/GenBank/DDBJ databases">
        <title>Draft genome sequence of Ginsengibacter sp. BR5-29.</title>
        <authorList>
            <person name="Im W.-T."/>
        </authorList>
    </citation>
    <scope>NUCLEOTIDE SEQUENCE [LARGE SCALE GENOMIC DNA]</scope>
    <source>
        <strain evidence="2 3">BR5-29</strain>
    </source>
</reference>
<dbReference type="InterPro" id="IPR002925">
    <property type="entry name" value="Dienelactn_hydro"/>
</dbReference>
<name>A0A5J5IJD1_9BACT</name>
<evidence type="ECO:0000313" key="2">
    <source>
        <dbReference type="EMBL" id="KAA9040608.1"/>
    </source>
</evidence>